<dbReference type="Pfam" id="PF13421">
    <property type="entry name" value="Band_7_1"/>
    <property type="match status" value="1"/>
</dbReference>
<evidence type="ECO:0000256" key="1">
    <source>
        <dbReference type="SAM" id="MobiDB-lite"/>
    </source>
</evidence>
<dbReference type="AlphaFoldDB" id="A0A1I0K4X4"/>
<protein>
    <submittedName>
        <fullName evidence="3">Membrane protease subunit, stomatin/prohibitin family, contains C-terminal Zn-ribbon domain</fullName>
    </submittedName>
</protein>
<evidence type="ECO:0000313" key="3">
    <source>
        <dbReference type="EMBL" id="SEU17859.1"/>
    </source>
</evidence>
<sequence length="470" mass="49518">MGIIKSVKSAIGGAFGDQWLEVVEPDDMGDQTVFVRGVQVRQGRGSNVKGSSDTVTNGSVIHVYPNQFMMLVDGGKVVDYTAEEGYYTVNNSSLPSLFNGQFGEALAESFNRVRFGGITPGVQKVFYVNLQEIKGIKFGTRNPVNYFDNFYNAELFLRAHGTYSIKVTDPLKFYAEVIPKNADRVEIESINSQYLSEFLEALQTSINQMAADGTRISFVTSKSRELGRYMSDTLDEEWNKLRGMEIQAVGIASISYDEESQKLINLRNKGAMMGDPLVREGYVQSTIAEGLKNAGGNANGALAGFMGMGMGMQSSGSFMGAASNTNMAQMQMNQMPGGQWQGAAGMPYGQGMPGAAGAAGMPYGQGMAGAAGNAGMAGAAGAGMAGAAGAGMPGEGGAPEAGQGQPVPGQAGAQAESHPAGWICPRCQNENHGKFCSECGSPRPVSESWVCSCGTQNTGKFCSECGKPRS</sequence>
<feature type="domain" description="SPFH" evidence="2">
    <location>
        <begin position="54"/>
        <end position="266"/>
    </location>
</feature>
<proteinExistence type="predicted"/>
<keyword evidence="3" id="KW-0645">Protease</keyword>
<keyword evidence="4" id="KW-1185">Reference proteome</keyword>
<dbReference type="CDD" id="cd03408">
    <property type="entry name" value="SPFH_like_u1"/>
    <property type="match status" value="1"/>
</dbReference>
<reference evidence="4" key="1">
    <citation type="submission" date="2016-10" db="EMBL/GenBank/DDBJ databases">
        <authorList>
            <person name="Varghese N."/>
            <person name="Submissions S."/>
        </authorList>
    </citation>
    <scope>NUCLEOTIDE SEQUENCE [LARGE SCALE GENOMIC DNA]</scope>
    <source>
        <strain evidence="4">NLAE-zl-G277</strain>
    </source>
</reference>
<feature type="region of interest" description="Disordered" evidence="1">
    <location>
        <begin position="394"/>
        <end position="416"/>
    </location>
</feature>
<organism evidence="3 4">
    <name type="scientific">Enterocloster lavalensis</name>
    <dbReference type="NCBI Taxonomy" id="460384"/>
    <lineage>
        <taxon>Bacteria</taxon>
        <taxon>Bacillati</taxon>
        <taxon>Bacillota</taxon>
        <taxon>Clostridia</taxon>
        <taxon>Lachnospirales</taxon>
        <taxon>Lachnospiraceae</taxon>
        <taxon>Enterocloster</taxon>
    </lineage>
</organism>
<dbReference type="STRING" id="460384.SAMN05216313_14417"/>
<dbReference type="GO" id="GO:0006508">
    <property type="term" value="P:proteolysis"/>
    <property type="evidence" value="ECO:0007669"/>
    <property type="project" value="UniProtKB-KW"/>
</dbReference>
<dbReference type="PANTHER" id="PTHR37826:SF2">
    <property type="entry name" value="ZINC-RIBBON DOMAIN-CONTAINING PROTEIN"/>
    <property type="match status" value="1"/>
</dbReference>
<dbReference type="GO" id="GO:0008233">
    <property type="term" value="F:peptidase activity"/>
    <property type="evidence" value="ECO:0007669"/>
    <property type="project" value="UniProtKB-KW"/>
</dbReference>
<dbReference type="Proteomes" id="UP000198508">
    <property type="component" value="Unassembled WGS sequence"/>
</dbReference>
<dbReference type="GeneID" id="93279553"/>
<dbReference type="RefSeq" id="WP_092371015.1">
    <property type="nucleotide sequence ID" value="NZ_DAINWJ010000151.1"/>
</dbReference>
<evidence type="ECO:0000259" key="2">
    <source>
        <dbReference type="Pfam" id="PF13421"/>
    </source>
</evidence>
<name>A0A1I0K4X4_9FIRM</name>
<dbReference type="InterPro" id="IPR033880">
    <property type="entry name" value="SPFH_YdjI"/>
</dbReference>
<evidence type="ECO:0000313" key="4">
    <source>
        <dbReference type="Proteomes" id="UP000198508"/>
    </source>
</evidence>
<dbReference type="EMBL" id="FOIM01000044">
    <property type="protein sequence ID" value="SEU17859.1"/>
    <property type="molecule type" value="Genomic_DNA"/>
</dbReference>
<accession>A0A1I0K4X4</accession>
<feature type="compositionally biased region" description="Low complexity" evidence="1">
    <location>
        <begin position="400"/>
        <end position="416"/>
    </location>
</feature>
<gene>
    <name evidence="3" type="ORF">SAMN05216313_14417</name>
</gene>
<dbReference type="PANTHER" id="PTHR37826">
    <property type="entry name" value="FLOTILLIN BAND_7_5 DOMAIN PROTEIN"/>
    <property type="match status" value="1"/>
</dbReference>
<keyword evidence="3" id="KW-0378">Hydrolase</keyword>